<comment type="similarity">
    <text evidence="2">Belongs to the WD repeat Groucho/TLE family.</text>
</comment>
<dbReference type="PROSITE" id="PS50294">
    <property type="entry name" value="WD_REPEATS_REGION"/>
    <property type="match status" value="1"/>
</dbReference>
<dbReference type="GO" id="GO:0003714">
    <property type="term" value="F:transcription corepressor activity"/>
    <property type="evidence" value="ECO:0007669"/>
    <property type="project" value="TreeGrafter"/>
</dbReference>
<keyword evidence="7" id="KW-0175">Coiled coil</keyword>
<dbReference type="GO" id="GO:0090090">
    <property type="term" value="P:negative regulation of canonical Wnt signaling pathway"/>
    <property type="evidence" value="ECO:0007669"/>
    <property type="project" value="TreeGrafter"/>
</dbReference>
<sequence length="670" mass="72851">MNGNYANGWKHKFTGIKPMKPAFMEHLERLKEEYSVMNHQLSQQRAELDKLNAEKENMQRTYYMYYEMSNQMTAEMQKQQELCKRYTSIIQSLLPYLPPEHQSNAMNALERAKQVSAQEINQMMAGGGMQQMMFPGIAQLAGLPPAMANFSQMNAMMAAAAQQQAAAARSASENISVDMKRDASSRQSTSCPQPNTPSDPSSNKRLKLEEDNDGELEIDVQNDDVGGSAQPSGNMTNGGPGSAQASKKADGRESTNSVASSGPSTPGAAAKAPRNPLEQMALSGMFAGMGGNPLAALNSRNPMSMFGDPHAQARLAAAMSSGMLSAGGKPSYSFRTGENGQMQPTIFPPDAQTGPNIPRSMRKMAELPHGEVVCAVTISKDNSKVYTGGKGCVKVWDIRDTETASTSNGRLSATPLSPRRAIQSLDCLKDCYIRSCKLFEDGETLLVGGETSKIVLWDLKSESVKLELDPASQACYALALSADEKLLFACCADGNILIYDLASKERVAQLPGHQDGASCIDLSGDGLRLWSGGLDNSVRSWDLRERTQLSKHEFSSQIFSLGCCPTEDWVSVGMENNNVEVLSMNRPEKYTLHQHESCVLSLKYAHSGKWFVSTGKDNALNAWRTPYGALLMQLKESSSVLSCDIAFDDSIIVTGSGEKKATVYEVQYSK</sequence>
<dbReference type="InterPro" id="IPR019775">
    <property type="entry name" value="WD40_repeat_CS"/>
</dbReference>
<proteinExistence type="inferred from homology"/>
<keyword evidence="11" id="KW-1185">Reference proteome</keyword>
<dbReference type="Pfam" id="PF00400">
    <property type="entry name" value="WD40"/>
    <property type="match status" value="4"/>
</dbReference>
<dbReference type="AlphaFoldDB" id="A0A8S1HQF2"/>
<dbReference type="Proteomes" id="UP000835052">
    <property type="component" value="Unassembled WGS sequence"/>
</dbReference>
<evidence type="ECO:0000256" key="5">
    <source>
        <dbReference type="ARBA" id="ARBA00023242"/>
    </source>
</evidence>
<accession>A0A8S1HQF2</accession>
<feature type="compositionally biased region" description="Low complexity" evidence="8">
    <location>
        <begin position="259"/>
        <end position="273"/>
    </location>
</feature>
<dbReference type="PRINTS" id="PR01850">
    <property type="entry name" value="GROUCHOFAMLY"/>
</dbReference>
<dbReference type="GO" id="GO:0005667">
    <property type="term" value="C:transcription regulator complex"/>
    <property type="evidence" value="ECO:0007669"/>
    <property type="project" value="TreeGrafter"/>
</dbReference>
<dbReference type="SMART" id="SM00320">
    <property type="entry name" value="WD40"/>
    <property type="match status" value="6"/>
</dbReference>
<dbReference type="PROSITE" id="PS50082">
    <property type="entry name" value="WD_REPEATS_2"/>
    <property type="match status" value="2"/>
</dbReference>
<dbReference type="InterPro" id="IPR009146">
    <property type="entry name" value="Groucho_enhance"/>
</dbReference>
<evidence type="ECO:0000313" key="11">
    <source>
        <dbReference type="Proteomes" id="UP000835052"/>
    </source>
</evidence>
<evidence type="ECO:0000256" key="8">
    <source>
        <dbReference type="SAM" id="MobiDB-lite"/>
    </source>
</evidence>
<evidence type="ECO:0000313" key="10">
    <source>
        <dbReference type="EMBL" id="CAD6196496.1"/>
    </source>
</evidence>
<keyword evidence="5" id="KW-0539">Nucleus</keyword>
<comment type="caution">
    <text evidence="10">The sequence shown here is derived from an EMBL/GenBank/DDBJ whole genome shotgun (WGS) entry which is preliminary data.</text>
</comment>
<evidence type="ECO:0000256" key="6">
    <source>
        <dbReference type="PROSITE-ProRule" id="PRU00221"/>
    </source>
</evidence>
<feature type="repeat" description="WD" evidence="6">
    <location>
        <begin position="510"/>
        <end position="551"/>
    </location>
</feature>
<evidence type="ECO:0000256" key="3">
    <source>
        <dbReference type="ARBA" id="ARBA00022574"/>
    </source>
</evidence>
<dbReference type="GO" id="GO:0005634">
    <property type="term" value="C:nucleus"/>
    <property type="evidence" value="ECO:0007669"/>
    <property type="project" value="UniProtKB-SubCell"/>
</dbReference>
<feature type="coiled-coil region" evidence="7">
    <location>
        <begin position="24"/>
        <end position="61"/>
    </location>
</feature>
<dbReference type="InterPro" id="IPR001680">
    <property type="entry name" value="WD40_rpt"/>
</dbReference>
<dbReference type="InterPro" id="IPR015943">
    <property type="entry name" value="WD40/YVTN_repeat-like_dom_sf"/>
</dbReference>
<dbReference type="PROSITE" id="PS00678">
    <property type="entry name" value="WD_REPEATS_1"/>
    <property type="match status" value="1"/>
</dbReference>
<dbReference type="InterPro" id="IPR036322">
    <property type="entry name" value="WD40_repeat_dom_sf"/>
</dbReference>
<dbReference type="EMBL" id="CAJGYM010000073">
    <property type="protein sequence ID" value="CAD6196496.1"/>
    <property type="molecule type" value="Genomic_DNA"/>
</dbReference>
<dbReference type="InterPro" id="IPR005617">
    <property type="entry name" value="Groucho/TLE_N"/>
</dbReference>
<dbReference type="FunFam" id="2.130.10.10:FF:001072">
    <property type="entry name" value="Transcription factor unc-37"/>
    <property type="match status" value="1"/>
</dbReference>
<feature type="compositionally biased region" description="Polar residues" evidence="8">
    <location>
        <begin position="185"/>
        <end position="203"/>
    </location>
</feature>
<evidence type="ECO:0000256" key="1">
    <source>
        <dbReference type="ARBA" id="ARBA00004123"/>
    </source>
</evidence>
<keyword evidence="3 6" id="KW-0853">WD repeat</keyword>
<feature type="region of interest" description="Disordered" evidence="8">
    <location>
        <begin position="171"/>
        <end position="206"/>
    </location>
</feature>
<dbReference type="PANTHER" id="PTHR10814:SF21">
    <property type="entry name" value="PROTEIN GROUCHO"/>
    <property type="match status" value="1"/>
</dbReference>
<name>A0A8S1HQF2_9PELO</name>
<gene>
    <name evidence="10" type="ORF">CAUJ_LOCUS12410</name>
</gene>
<dbReference type="PANTHER" id="PTHR10814">
    <property type="entry name" value="TRANSDUCIN-LIKE ENHANCER PROTEIN"/>
    <property type="match status" value="1"/>
</dbReference>
<organism evidence="10 11">
    <name type="scientific">Caenorhabditis auriculariae</name>
    <dbReference type="NCBI Taxonomy" id="2777116"/>
    <lineage>
        <taxon>Eukaryota</taxon>
        <taxon>Metazoa</taxon>
        <taxon>Ecdysozoa</taxon>
        <taxon>Nematoda</taxon>
        <taxon>Chromadorea</taxon>
        <taxon>Rhabditida</taxon>
        <taxon>Rhabditina</taxon>
        <taxon>Rhabditomorpha</taxon>
        <taxon>Rhabditoidea</taxon>
        <taxon>Rhabditidae</taxon>
        <taxon>Peloderinae</taxon>
        <taxon>Caenorhabditis</taxon>
    </lineage>
</organism>
<dbReference type="OrthoDB" id="2624652at2759"/>
<reference evidence="10" key="1">
    <citation type="submission" date="2020-10" db="EMBL/GenBank/DDBJ databases">
        <authorList>
            <person name="Kikuchi T."/>
        </authorList>
    </citation>
    <scope>NUCLEOTIDE SEQUENCE</scope>
    <source>
        <strain evidence="10">NKZ352</strain>
    </source>
</reference>
<dbReference type="Pfam" id="PF03920">
    <property type="entry name" value="TLE_N"/>
    <property type="match status" value="1"/>
</dbReference>
<evidence type="ECO:0000256" key="2">
    <source>
        <dbReference type="ARBA" id="ARBA00005969"/>
    </source>
</evidence>
<dbReference type="SUPFAM" id="SSF50978">
    <property type="entry name" value="WD40 repeat-like"/>
    <property type="match status" value="1"/>
</dbReference>
<evidence type="ECO:0000256" key="7">
    <source>
        <dbReference type="SAM" id="Coils"/>
    </source>
</evidence>
<comment type="subcellular location">
    <subcellularLocation>
        <location evidence="1">Nucleus</location>
    </subcellularLocation>
</comment>
<feature type="repeat" description="WD" evidence="6">
    <location>
        <begin position="592"/>
        <end position="633"/>
    </location>
</feature>
<feature type="domain" description="Groucho/TLE N-terminal Q-rich" evidence="9">
    <location>
        <begin position="21"/>
        <end position="132"/>
    </location>
</feature>
<evidence type="ECO:0000256" key="4">
    <source>
        <dbReference type="ARBA" id="ARBA00022737"/>
    </source>
</evidence>
<dbReference type="Gene3D" id="2.130.10.10">
    <property type="entry name" value="YVTN repeat-like/Quinoprotein amine dehydrogenase"/>
    <property type="match status" value="1"/>
</dbReference>
<protein>
    <recommendedName>
        <fullName evidence="9">Groucho/TLE N-terminal Q-rich domain-containing protein</fullName>
    </recommendedName>
</protein>
<feature type="region of interest" description="Disordered" evidence="8">
    <location>
        <begin position="221"/>
        <end position="274"/>
    </location>
</feature>
<keyword evidence="4" id="KW-0677">Repeat</keyword>
<evidence type="ECO:0000259" key="9">
    <source>
        <dbReference type="Pfam" id="PF03920"/>
    </source>
</evidence>